<dbReference type="InterPro" id="IPR036904">
    <property type="entry name" value="NblA_sf"/>
</dbReference>
<dbReference type="Pfam" id="PF04485">
    <property type="entry name" value="NblA"/>
    <property type="match status" value="1"/>
</dbReference>
<dbReference type="Proteomes" id="UP000232003">
    <property type="component" value="Chromosome"/>
</dbReference>
<keyword evidence="2" id="KW-1185">Reference proteome</keyword>
<reference evidence="1 2" key="1">
    <citation type="submission" date="2017-11" db="EMBL/GenBank/DDBJ databases">
        <title>Complete genome of a free-living desiccation-tolerant cyanobacterium and its photosynthetic adaptation to extreme terrestrial habitat.</title>
        <authorList>
            <person name="Shang J."/>
        </authorList>
    </citation>
    <scope>NUCLEOTIDE SEQUENCE [LARGE SCALE GENOMIC DNA]</scope>
    <source>
        <strain evidence="1 2">CCNUN1</strain>
    </source>
</reference>
<proteinExistence type="predicted"/>
<evidence type="ECO:0000313" key="1">
    <source>
        <dbReference type="EMBL" id="AUB36580.1"/>
    </source>
</evidence>
<dbReference type="KEGG" id="nfl:COO91_02499"/>
<dbReference type="InterPro" id="IPR007574">
    <property type="entry name" value="NblA"/>
</dbReference>
<organism evidence="1 2">
    <name type="scientific">Nostoc flagelliforme CCNUN1</name>
    <dbReference type="NCBI Taxonomy" id="2038116"/>
    <lineage>
        <taxon>Bacteria</taxon>
        <taxon>Bacillati</taxon>
        <taxon>Cyanobacteriota</taxon>
        <taxon>Cyanophyceae</taxon>
        <taxon>Nostocales</taxon>
        <taxon>Nostocaceae</taxon>
        <taxon>Nostoc</taxon>
    </lineage>
</organism>
<evidence type="ECO:0000313" key="2">
    <source>
        <dbReference type="Proteomes" id="UP000232003"/>
    </source>
</evidence>
<accession>A0A2K8SMJ2</accession>
<dbReference type="EMBL" id="CP024785">
    <property type="protein sequence ID" value="AUB36580.1"/>
    <property type="molecule type" value="Genomic_DNA"/>
</dbReference>
<dbReference type="SUPFAM" id="SSF109859">
    <property type="entry name" value="NblA-like"/>
    <property type="match status" value="1"/>
</dbReference>
<name>A0A2K8SMJ2_9NOSO</name>
<dbReference type="Gene3D" id="1.10.287.670">
    <property type="entry name" value="Phycobilisome degradation protein NblA"/>
    <property type="match status" value="1"/>
</dbReference>
<protein>
    <submittedName>
        <fullName evidence="1">Phycobilisome degradation protein NblA</fullName>
    </submittedName>
</protein>
<gene>
    <name evidence="1" type="ORF">COO91_02499</name>
</gene>
<dbReference type="AlphaFoldDB" id="A0A2K8SMJ2"/>
<sequence>MSHEQAQEFLLVLYEQMMIREKTFQELLKQEWRLDLGTISG</sequence>